<dbReference type="Proteomes" id="UP000822688">
    <property type="component" value="Chromosome 2"/>
</dbReference>
<dbReference type="EMBL" id="CM026422">
    <property type="protein sequence ID" value="KAG0587801.1"/>
    <property type="molecule type" value="Genomic_DNA"/>
</dbReference>
<accession>A0A8T0IYS1</accession>
<protein>
    <recommendedName>
        <fullName evidence="4">Secreted protein</fullName>
    </recommendedName>
</protein>
<name>A0A8T0IYS1_CERPU</name>
<proteinExistence type="predicted"/>
<sequence length="71" mass="8268">MQRSRSRSLLLLMMAGSIASPILRGIRENCERWDEGFKPSVMNFSGSYFIEKIGQWAVRLRTSGQFLWKEI</sequence>
<reference evidence="2" key="1">
    <citation type="submission" date="2020-06" db="EMBL/GenBank/DDBJ databases">
        <title>WGS assembly of Ceratodon purpureus strain R40.</title>
        <authorList>
            <person name="Carey S.B."/>
            <person name="Jenkins J."/>
            <person name="Shu S."/>
            <person name="Lovell J.T."/>
            <person name="Sreedasyam A."/>
            <person name="Maumus F."/>
            <person name="Tiley G.P."/>
            <person name="Fernandez-Pozo N."/>
            <person name="Barry K."/>
            <person name="Chen C."/>
            <person name="Wang M."/>
            <person name="Lipzen A."/>
            <person name="Daum C."/>
            <person name="Saski C.A."/>
            <person name="Payton A.C."/>
            <person name="Mcbreen J.C."/>
            <person name="Conrad R.E."/>
            <person name="Kollar L.M."/>
            <person name="Olsson S."/>
            <person name="Huttunen S."/>
            <person name="Landis J.B."/>
            <person name="Wickett N.J."/>
            <person name="Johnson M.G."/>
            <person name="Rensing S.A."/>
            <person name="Grimwood J."/>
            <person name="Schmutz J."/>
            <person name="Mcdaniel S.F."/>
        </authorList>
    </citation>
    <scope>NUCLEOTIDE SEQUENCE</scope>
    <source>
        <strain evidence="2">R40</strain>
    </source>
</reference>
<organism evidence="2 3">
    <name type="scientific">Ceratodon purpureus</name>
    <name type="common">Fire moss</name>
    <name type="synonym">Dicranum purpureum</name>
    <dbReference type="NCBI Taxonomy" id="3225"/>
    <lineage>
        <taxon>Eukaryota</taxon>
        <taxon>Viridiplantae</taxon>
        <taxon>Streptophyta</taxon>
        <taxon>Embryophyta</taxon>
        <taxon>Bryophyta</taxon>
        <taxon>Bryophytina</taxon>
        <taxon>Bryopsida</taxon>
        <taxon>Dicranidae</taxon>
        <taxon>Pseudoditrichales</taxon>
        <taxon>Ditrichaceae</taxon>
        <taxon>Ceratodon</taxon>
    </lineage>
</organism>
<feature type="chain" id="PRO_5035851741" description="Secreted protein" evidence="1">
    <location>
        <begin position="20"/>
        <end position="71"/>
    </location>
</feature>
<evidence type="ECO:0000313" key="2">
    <source>
        <dbReference type="EMBL" id="KAG0587801.1"/>
    </source>
</evidence>
<gene>
    <name evidence="2" type="ORF">KC19_2G192600</name>
</gene>
<keyword evidence="1" id="KW-0732">Signal</keyword>
<keyword evidence="3" id="KW-1185">Reference proteome</keyword>
<dbReference type="AlphaFoldDB" id="A0A8T0IYS1"/>
<comment type="caution">
    <text evidence="2">The sequence shown here is derived from an EMBL/GenBank/DDBJ whole genome shotgun (WGS) entry which is preliminary data.</text>
</comment>
<evidence type="ECO:0000256" key="1">
    <source>
        <dbReference type="SAM" id="SignalP"/>
    </source>
</evidence>
<feature type="signal peptide" evidence="1">
    <location>
        <begin position="1"/>
        <end position="19"/>
    </location>
</feature>
<evidence type="ECO:0000313" key="3">
    <source>
        <dbReference type="Proteomes" id="UP000822688"/>
    </source>
</evidence>
<evidence type="ECO:0008006" key="4">
    <source>
        <dbReference type="Google" id="ProtNLM"/>
    </source>
</evidence>